<reference evidence="1" key="1">
    <citation type="submission" date="2019-08" db="EMBL/GenBank/DDBJ databases">
        <authorList>
            <person name="Kucharzyk K."/>
            <person name="Murdoch R.W."/>
            <person name="Higgins S."/>
            <person name="Loffler F."/>
        </authorList>
    </citation>
    <scope>NUCLEOTIDE SEQUENCE</scope>
</reference>
<name>A0A645GKP6_9ZZZZ</name>
<sequence>MEIERMITLFRHDGIPDVSHLGNRFLAGHIDSAGGALLDKAVPDQ</sequence>
<dbReference type="EMBL" id="VSSQ01077129">
    <property type="protein sequence ID" value="MPN27295.1"/>
    <property type="molecule type" value="Genomic_DNA"/>
</dbReference>
<organism evidence="1">
    <name type="scientific">bioreactor metagenome</name>
    <dbReference type="NCBI Taxonomy" id="1076179"/>
    <lineage>
        <taxon>unclassified sequences</taxon>
        <taxon>metagenomes</taxon>
        <taxon>ecological metagenomes</taxon>
    </lineage>
</organism>
<evidence type="ECO:0000313" key="1">
    <source>
        <dbReference type="EMBL" id="MPN27295.1"/>
    </source>
</evidence>
<gene>
    <name evidence="1" type="ORF">SDC9_174726</name>
</gene>
<proteinExistence type="predicted"/>
<comment type="caution">
    <text evidence="1">The sequence shown here is derived from an EMBL/GenBank/DDBJ whole genome shotgun (WGS) entry which is preliminary data.</text>
</comment>
<accession>A0A645GKP6</accession>
<protein>
    <submittedName>
        <fullName evidence="1">Uncharacterized protein</fullName>
    </submittedName>
</protein>
<dbReference type="AlphaFoldDB" id="A0A645GKP6"/>